<dbReference type="Pfam" id="PF22252">
    <property type="entry name" value="PNGase_F-II_N"/>
    <property type="match status" value="1"/>
</dbReference>
<evidence type="ECO:0000313" key="2">
    <source>
        <dbReference type="Proteomes" id="UP000198820"/>
    </source>
</evidence>
<dbReference type="Proteomes" id="UP000198820">
    <property type="component" value="Unassembled WGS sequence"/>
</dbReference>
<evidence type="ECO:0000313" key="1">
    <source>
        <dbReference type="EMBL" id="SEA38570.1"/>
    </source>
</evidence>
<keyword evidence="2" id="KW-1185">Reference proteome</keyword>
<dbReference type="InterPro" id="IPR005901">
    <property type="entry name" value="GLPGLI"/>
</dbReference>
<dbReference type="STRING" id="908615.SAMN05421540_105124"/>
<name>A0A1H4ARP7_9FLAO</name>
<dbReference type="NCBIfam" id="TIGR01200">
    <property type="entry name" value="GLPGLI"/>
    <property type="match status" value="1"/>
</dbReference>
<gene>
    <name evidence="1" type="ORF">SAMN05421540_105124</name>
</gene>
<accession>A0A1H4ARP7</accession>
<protein>
    <submittedName>
        <fullName evidence="1">GLPGLI family protein</fullName>
    </submittedName>
</protein>
<dbReference type="RefSeq" id="WP_093243945.1">
    <property type="nucleotide sequence ID" value="NZ_FNQF01000005.1"/>
</dbReference>
<dbReference type="EMBL" id="FNQF01000005">
    <property type="protein sequence ID" value="SEA38570.1"/>
    <property type="molecule type" value="Genomic_DNA"/>
</dbReference>
<reference evidence="1 2" key="1">
    <citation type="submission" date="2016-10" db="EMBL/GenBank/DDBJ databases">
        <authorList>
            <person name="de Groot N.N."/>
        </authorList>
    </citation>
    <scope>NUCLEOTIDE SEQUENCE [LARGE SCALE GENOMIC DNA]</scope>
    <source>
        <strain evidence="1 2">DSM 23581</strain>
    </source>
</reference>
<dbReference type="AlphaFoldDB" id="A0A1H4ARP7"/>
<sequence length="250" mass="29281">MKSNKFLCALVFVFTIQSMVKNEIKVIKTTLVWVVLLFSTQVFSQSGTVKYNNEAEMSYYYSNLKQNYPEKFKKIQHFATYEKKMLNQINYKLVFSEHKSIFKPIVKNNEEKMILTTQKEGGVYYKDSVSNYFNTIRRSETFDVQLAEIKWEITSDSKEILGYKCFKAIGRKNDIDSFDSSSKIEAWFTEKINLSHGPMGINGLPGLVLEAHFDHYHFYATEIKFESHKEISKPIEGKSIDENQYIKLIR</sequence>
<organism evidence="1 2">
    <name type="scientific">Psychroflexus halocasei</name>
    <dbReference type="NCBI Taxonomy" id="908615"/>
    <lineage>
        <taxon>Bacteria</taxon>
        <taxon>Pseudomonadati</taxon>
        <taxon>Bacteroidota</taxon>
        <taxon>Flavobacteriia</taxon>
        <taxon>Flavobacteriales</taxon>
        <taxon>Flavobacteriaceae</taxon>
        <taxon>Psychroflexus</taxon>
    </lineage>
</organism>
<proteinExistence type="predicted"/>